<accession>A0A368Q763</accession>
<organism evidence="2">
    <name type="scientific">Setaria italica</name>
    <name type="common">Foxtail millet</name>
    <name type="synonym">Panicum italicum</name>
    <dbReference type="NCBI Taxonomy" id="4555"/>
    <lineage>
        <taxon>Eukaryota</taxon>
        <taxon>Viridiplantae</taxon>
        <taxon>Streptophyta</taxon>
        <taxon>Embryophyta</taxon>
        <taxon>Tracheophyta</taxon>
        <taxon>Spermatophyta</taxon>
        <taxon>Magnoliopsida</taxon>
        <taxon>Liliopsida</taxon>
        <taxon>Poales</taxon>
        <taxon>Poaceae</taxon>
        <taxon>PACMAD clade</taxon>
        <taxon>Panicoideae</taxon>
        <taxon>Panicodae</taxon>
        <taxon>Paniceae</taxon>
        <taxon>Cenchrinae</taxon>
        <taxon>Setaria</taxon>
    </lineage>
</organism>
<evidence type="ECO:0000313" key="2">
    <source>
        <dbReference type="EMBL" id="RCV13538.1"/>
    </source>
</evidence>
<sequence>MQPDNNSFDEWWTSTNNGTGDQAKNGLNSIIILGAWSIWKHRNRCVFDGIQPNLNEVLVFVKDELRLYSLAGACGISNLLALIFP</sequence>
<evidence type="ECO:0000256" key="1">
    <source>
        <dbReference type="SAM" id="MobiDB-lite"/>
    </source>
</evidence>
<protein>
    <submittedName>
        <fullName evidence="2">Uncharacterized protein</fullName>
    </submittedName>
</protein>
<name>A0A368Q763_SETIT</name>
<reference evidence="2" key="2">
    <citation type="submission" date="2015-07" db="EMBL/GenBank/DDBJ databases">
        <authorList>
            <person name="Noorani M."/>
        </authorList>
    </citation>
    <scope>NUCLEOTIDE SEQUENCE</scope>
    <source>
        <strain evidence="2">Yugu1</strain>
    </source>
</reference>
<feature type="region of interest" description="Disordered" evidence="1">
    <location>
        <begin position="1"/>
        <end position="24"/>
    </location>
</feature>
<gene>
    <name evidence="2" type="ORF">SETIT_2G354200v2</name>
</gene>
<dbReference type="OrthoDB" id="684036at2759"/>
<dbReference type="AlphaFoldDB" id="A0A368Q763"/>
<dbReference type="EMBL" id="CM003529">
    <property type="protein sequence ID" value="RCV13538.1"/>
    <property type="molecule type" value="Genomic_DNA"/>
</dbReference>
<proteinExistence type="predicted"/>
<reference evidence="2" key="1">
    <citation type="journal article" date="2012" name="Nat. Biotechnol.">
        <title>Reference genome sequence of the model plant Setaria.</title>
        <authorList>
            <person name="Bennetzen J.L."/>
            <person name="Schmutz J."/>
            <person name="Wang H."/>
            <person name="Percifield R."/>
            <person name="Hawkins J."/>
            <person name="Pontaroli A.C."/>
            <person name="Estep M."/>
            <person name="Feng L."/>
            <person name="Vaughn J.N."/>
            <person name="Grimwood J."/>
            <person name="Jenkins J."/>
            <person name="Barry K."/>
            <person name="Lindquist E."/>
            <person name="Hellsten U."/>
            <person name="Deshpande S."/>
            <person name="Wang X."/>
            <person name="Wu X."/>
            <person name="Mitros T."/>
            <person name="Triplett J."/>
            <person name="Yang X."/>
            <person name="Ye C.Y."/>
            <person name="Mauro-Herrera M."/>
            <person name="Wang L."/>
            <person name="Li P."/>
            <person name="Sharma M."/>
            <person name="Sharma R."/>
            <person name="Ronald P.C."/>
            <person name="Panaud O."/>
            <person name="Kellogg E.A."/>
            <person name="Brutnell T.P."/>
            <person name="Doust A.N."/>
            <person name="Tuskan G.A."/>
            <person name="Rokhsar D."/>
            <person name="Devos K.M."/>
        </authorList>
    </citation>
    <scope>NUCLEOTIDE SEQUENCE [LARGE SCALE GENOMIC DNA]</scope>
    <source>
        <strain evidence="2">Yugu1</strain>
    </source>
</reference>